<evidence type="ECO:0000313" key="2">
    <source>
        <dbReference type="EMBL" id="GBO20681.1"/>
    </source>
</evidence>
<dbReference type="OrthoDB" id="8058166at2759"/>
<evidence type="ECO:0008006" key="4">
    <source>
        <dbReference type="Google" id="ProtNLM"/>
    </source>
</evidence>
<evidence type="ECO:0000313" key="3">
    <source>
        <dbReference type="Proteomes" id="UP000499080"/>
    </source>
</evidence>
<keyword evidence="1" id="KW-0812">Transmembrane</keyword>
<comment type="caution">
    <text evidence="2">The sequence shown here is derived from an EMBL/GenBank/DDBJ whole genome shotgun (WGS) entry which is preliminary data.</text>
</comment>
<evidence type="ECO:0000256" key="1">
    <source>
        <dbReference type="SAM" id="Phobius"/>
    </source>
</evidence>
<reference evidence="2 3" key="1">
    <citation type="journal article" date="2019" name="Sci. Rep.">
        <title>Orb-weaving spider Araneus ventricosus genome elucidates the spidroin gene catalogue.</title>
        <authorList>
            <person name="Kono N."/>
            <person name="Nakamura H."/>
            <person name="Ohtoshi R."/>
            <person name="Moran D.A.P."/>
            <person name="Shinohara A."/>
            <person name="Yoshida Y."/>
            <person name="Fujiwara M."/>
            <person name="Mori M."/>
            <person name="Tomita M."/>
            <person name="Arakawa K."/>
        </authorList>
    </citation>
    <scope>NUCLEOTIDE SEQUENCE [LARGE SCALE GENOMIC DNA]</scope>
</reference>
<dbReference type="EMBL" id="BGPR01044016">
    <property type="protein sequence ID" value="GBO20681.1"/>
    <property type="molecule type" value="Genomic_DNA"/>
</dbReference>
<sequence>MHKNLDIYTIKESKRVRIVAKKHLKNSAILAFISNIAIAISPLVLFKCERITPERKDTLPTGLVYEITPRSSMKASTFWKLVTHMHKFKSHWPRFLIFDGAKCHCDYSIAFKWQKKIKSLFIAFPLTLPRTSVNGQ</sequence>
<keyword evidence="1" id="KW-1133">Transmembrane helix</keyword>
<accession>A0A4Y2V801</accession>
<keyword evidence="3" id="KW-1185">Reference proteome</keyword>
<feature type="transmembrane region" description="Helical" evidence="1">
    <location>
        <begin position="28"/>
        <end position="46"/>
    </location>
</feature>
<organism evidence="2 3">
    <name type="scientific">Araneus ventricosus</name>
    <name type="common">Orbweaver spider</name>
    <name type="synonym">Epeira ventricosa</name>
    <dbReference type="NCBI Taxonomy" id="182803"/>
    <lineage>
        <taxon>Eukaryota</taxon>
        <taxon>Metazoa</taxon>
        <taxon>Ecdysozoa</taxon>
        <taxon>Arthropoda</taxon>
        <taxon>Chelicerata</taxon>
        <taxon>Arachnida</taxon>
        <taxon>Araneae</taxon>
        <taxon>Araneomorphae</taxon>
        <taxon>Entelegynae</taxon>
        <taxon>Araneoidea</taxon>
        <taxon>Araneidae</taxon>
        <taxon>Araneus</taxon>
    </lineage>
</organism>
<keyword evidence="1" id="KW-0472">Membrane</keyword>
<dbReference type="AlphaFoldDB" id="A0A4Y2V801"/>
<gene>
    <name evidence="2" type="ORF">AVEN_195932_1</name>
</gene>
<dbReference type="Proteomes" id="UP000499080">
    <property type="component" value="Unassembled WGS sequence"/>
</dbReference>
<name>A0A4Y2V801_ARAVE</name>
<protein>
    <recommendedName>
        <fullName evidence="4">DDE-1 domain-containing protein</fullName>
    </recommendedName>
</protein>
<proteinExistence type="predicted"/>